<organism evidence="1 2">
    <name type="scientific">Paracidovorax wautersii</name>
    <dbReference type="NCBI Taxonomy" id="1177982"/>
    <lineage>
        <taxon>Bacteria</taxon>
        <taxon>Pseudomonadati</taxon>
        <taxon>Pseudomonadota</taxon>
        <taxon>Betaproteobacteria</taxon>
        <taxon>Burkholderiales</taxon>
        <taxon>Comamonadaceae</taxon>
        <taxon>Paracidovorax</taxon>
    </lineage>
</organism>
<comment type="caution">
    <text evidence="1">The sequence shown here is derived from an EMBL/GenBank/DDBJ whole genome shotgun (WGS) entry which is preliminary data.</text>
</comment>
<dbReference type="AlphaFoldDB" id="A0A7V8FP66"/>
<proteinExistence type="predicted"/>
<evidence type="ECO:0000313" key="1">
    <source>
        <dbReference type="EMBL" id="KAF1021457.1"/>
    </source>
</evidence>
<dbReference type="EMBL" id="WNDQ01000021">
    <property type="protein sequence ID" value="KAF1021457.1"/>
    <property type="molecule type" value="Genomic_DNA"/>
</dbReference>
<name>A0A7V8FP66_9BURK</name>
<accession>A0A7V8FP66</accession>
<sequence>MPPALASSIITADERLAIAARLHVLMRRVMGRITDAEWMAGNEEYALAMIALARDHARRFRQPELAVCADELASALSRADAEEPQTLFKRVAYALRQRSGPRPPDA</sequence>
<evidence type="ECO:0000313" key="2">
    <source>
        <dbReference type="Proteomes" id="UP000461670"/>
    </source>
</evidence>
<reference evidence="2" key="1">
    <citation type="journal article" date="2020" name="MBio">
        <title>Horizontal gene transfer to a defensive symbiont with a reduced genome amongst a multipartite beetle microbiome.</title>
        <authorList>
            <person name="Waterworth S.C."/>
            <person name="Florez L.V."/>
            <person name="Rees E.R."/>
            <person name="Hertweck C."/>
            <person name="Kaltenpoth M."/>
            <person name="Kwan J.C."/>
        </authorList>
    </citation>
    <scope>NUCLEOTIDE SEQUENCE [LARGE SCALE GENOMIC DNA]</scope>
</reference>
<dbReference type="Proteomes" id="UP000461670">
    <property type="component" value="Unassembled WGS sequence"/>
</dbReference>
<gene>
    <name evidence="1" type="ORF">GAK30_01807</name>
</gene>
<protein>
    <submittedName>
        <fullName evidence="1">Uncharacterized protein</fullName>
    </submittedName>
</protein>